<dbReference type="EMBL" id="SDGZ01000028">
    <property type="protein sequence ID" value="TYC47886.1"/>
    <property type="molecule type" value="Genomic_DNA"/>
</dbReference>
<name>A0A6C2C2Z9_9LACO</name>
<evidence type="ECO:0000256" key="1">
    <source>
        <dbReference type="SAM" id="Phobius"/>
    </source>
</evidence>
<gene>
    <name evidence="2" type="ORF">ESZ50_11060</name>
</gene>
<dbReference type="OrthoDB" id="2226357at2"/>
<dbReference type="Proteomes" id="UP000371977">
    <property type="component" value="Unassembled WGS sequence"/>
</dbReference>
<accession>A0A6C2C2Z9</accession>
<protein>
    <submittedName>
        <fullName evidence="2">DUF1310 family protein</fullName>
    </submittedName>
</protein>
<dbReference type="InterPro" id="IPR010738">
    <property type="entry name" value="DUF1310"/>
</dbReference>
<proteinExistence type="predicted"/>
<keyword evidence="1" id="KW-1133">Transmembrane helix</keyword>
<feature type="transmembrane region" description="Helical" evidence="1">
    <location>
        <begin position="17"/>
        <end position="37"/>
    </location>
</feature>
<keyword evidence="1" id="KW-0812">Transmembrane</keyword>
<evidence type="ECO:0000313" key="3">
    <source>
        <dbReference type="Proteomes" id="UP000371977"/>
    </source>
</evidence>
<comment type="caution">
    <text evidence="2">The sequence shown here is derived from an EMBL/GenBank/DDBJ whole genome shotgun (WGS) entry which is preliminary data.</text>
</comment>
<evidence type="ECO:0000313" key="2">
    <source>
        <dbReference type="EMBL" id="TYC47886.1"/>
    </source>
</evidence>
<keyword evidence="1" id="KW-0472">Membrane</keyword>
<keyword evidence="3" id="KW-1185">Reference proteome</keyword>
<dbReference type="AlphaFoldDB" id="A0A6C2C2Z9"/>
<dbReference type="Pfam" id="PF07006">
    <property type="entry name" value="DUF1310"/>
    <property type="match status" value="1"/>
</dbReference>
<organism evidence="2 3">
    <name type="scientific">Weissella muntiaci</name>
    <dbReference type="NCBI Taxonomy" id="2508881"/>
    <lineage>
        <taxon>Bacteria</taxon>
        <taxon>Bacillati</taxon>
        <taxon>Bacillota</taxon>
        <taxon>Bacilli</taxon>
        <taxon>Lactobacillales</taxon>
        <taxon>Lactobacillaceae</taxon>
        <taxon>Weissella</taxon>
    </lineage>
</organism>
<sequence length="142" mass="16133">MGCSRQFGRSIMKKASVWSWVIAALIVIIGFIFLEIYMNNQEQQKMMIQIAKSDKAKVIYETKLKVMDENAFKENGIIKTYTIDIDEVGHNPMGGIDVTIWVNNDSKLYVFYTLNKDSDGKLVDDGGGFSGRLDVLLKRKIN</sequence>
<reference evidence="2 3" key="1">
    <citation type="submission" date="2019-01" db="EMBL/GenBank/DDBJ databases">
        <title>Weissella sp. nov., a novel lactic acid bacterium isolated from animal feces.</title>
        <authorList>
            <person name="Wang L.-T."/>
        </authorList>
    </citation>
    <scope>NUCLEOTIDE SEQUENCE [LARGE SCALE GENOMIC DNA]</scope>
    <source>
        <strain evidence="2 3">8H-2</strain>
    </source>
</reference>